<dbReference type="InterPro" id="IPR001660">
    <property type="entry name" value="SAM"/>
</dbReference>
<dbReference type="Gene3D" id="3.10.20.90">
    <property type="entry name" value="Phosphatidylinositol 3-kinase Catalytic Subunit, Chain A, domain 1"/>
    <property type="match status" value="1"/>
</dbReference>
<feature type="region of interest" description="Disordered" evidence="2">
    <location>
        <begin position="206"/>
        <end position="241"/>
    </location>
</feature>
<evidence type="ECO:0000313" key="6">
    <source>
        <dbReference type="Proteomes" id="UP000664203"/>
    </source>
</evidence>
<dbReference type="GO" id="GO:0007165">
    <property type="term" value="P:signal transduction"/>
    <property type="evidence" value="ECO:0007669"/>
    <property type="project" value="InterPro"/>
</dbReference>
<dbReference type="SUPFAM" id="SSF47769">
    <property type="entry name" value="SAM/Pointed domain"/>
    <property type="match status" value="1"/>
</dbReference>
<dbReference type="CDD" id="cd09533">
    <property type="entry name" value="SAM_Ste50-like_fungal"/>
    <property type="match status" value="1"/>
</dbReference>
<dbReference type="Gene3D" id="1.10.150.50">
    <property type="entry name" value="Transcription Factor, Ets-1"/>
    <property type="match status" value="1"/>
</dbReference>
<feature type="region of interest" description="Disordered" evidence="2">
    <location>
        <begin position="296"/>
        <end position="422"/>
    </location>
</feature>
<dbReference type="SUPFAM" id="SSF54236">
    <property type="entry name" value="Ubiquitin-like"/>
    <property type="match status" value="1"/>
</dbReference>
<reference evidence="5" key="1">
    <citation type="submission" date="2021-03" db="EMBL/GenBank/DDBJ databases">
        <authorList>
            <person name="Tagirdzhanova G."/>
        </authorList>
    </citation>
    <scope>NUCLEOTIDE SEQUENCE</scope>
</reference>
<feature type="region of interest" description="Disordered" evidence="2">
    <location>
        <begin position="1"/>
        <end position="54"/>
    </location>
</feature>
<feature type="compositionally biased region" description="Low complexity" evidence="2">
    <location>
        <begin position="389"/>
        <end position="408"/>
    </location>
</feature>
<dbReference type="AlphaFoldDB" id="A0A8H3FKY2"/>
<feature type="coiled-coil region" evidence="1">
    <location>
        <begin position="166"/>
        <end position="193"/>
    </location>
</feature>
<comment type="caution">
    <text evidence="5">The sequence shown here is derived from an EMBL/GenBank/DDBJ whole genome shotgun (WGS) entry which is preliminary data.</text>
</comment>
<dbReference type="SMART" id="SM00454">
    <property type="entry name" value="SAM"/>
    <property type="match status" value="1"/>
</dbReference>
<proteinExistence type="predicted"/>
<feature type="compositionally biased region" description="Low complexity" evidence="2">
    <location>
        <begin position="299"/>
        <end position="310"/>
    </location>
</feature>
<evidence type="ECO:0000259" key="3">
    <source>
        <dbReference type="PROSITE" id="PS50105"/>
    </source>
</evidence>
<dbReference type="InterPro" id="IPR013761">
    <property type="entry name" value="SAM/pointed_sf"/>
</dbReference>
<accession>A0A8H3FKY2</accession>
<keyword evidence="6" id="KW-1185">Reference proteome</keyword>
<evidence type="ECO:0000313" key="5">
    <source>
        <dbReference type="EMBL" id="CAF9923788.1"/>
    </source>
</evidence>
<keyword evidence="1" id="KW-0175">Coiled coil</keyword>
<name>A0A8H3FKY2_9LECA</name>
<feature type="domain" description="Ras-associating" evidence="4">
    <location>
        <begin position="426"/>
        <end position="499"/>
    </location>
</feature>
<dbReference type="Pfam" id="PF07647">
    <property type="entry name" value="SAM_2"/>
    <property type="match status" value="1"/>
</dbReference>
<feature type="region of interest" description="Disordered" evidence="2">
    <location>
        <begin position="253"/>
        <end position="284"/>
    </location>
</feature>
<dbReference type="PROSITE" id="PS50200">
    <property type="entry name" value="RA"/>
    <property type="match status" value="1"/>
</dbReference>
<sequence length="548" mass="59952">MAIPPTYHDSDADDEYERSVMTSPLLATDDDASPTDSDPPSTEPTPTTFGHNIDLGKLSPGNTIVGWTTEQCADYISSLGLPQYCDKFLENEIVGEALIALRHEELKEMAIISVGHRLTILKGVYDVKVKQDITIDSDHWIPPSADAMAQDQTATRDDISRIIKSIEIRDHRIQAAEAELRKITDEYRRLRDELLPIFRMAKDYSQPLPYHPNNNNHSPNHHEDGMSPMVSQLPPEQKIGSSLSRKFSTKRLFLGGTPKSSSPTHIPQSIPEGRQADTSLDPSAAAVAASNHLTTTAMGGSQASPSPSQGNIPSPTSPNTYVNQPTLHQRTYRDQQPSSGSSRTIYSHAEDPQGYSSSATTFTSDRDRDRSNPTPTPGSQRNRGPPPEQYQQAQQQRQQQQQQQQQIQDEPPSSGGNNREPGVEIFKSFRVSMEDPCEKVLPAALKKYNIIADWKNYALYIVYGDQERCLGLKEKPLILFKQLDKEGRKPMFMLRRHAAPLEGHSGPTGSGGGQGVGMGGGGGGGYDAGGLGNGRGHQSSIQLPGGVL</sequence>
<evidence type="ECO:0000256" key="2">
    <source>
        <dbReference type="SAM" id="MobiDB-lite"/>
    </source>
</evidence>
<feature type="compositionally biased region" description="Polar residues" evidence="2">
    <location>
        <begin position="311"/>
        <end position="345"/>
    </location>
</feature>
<dbReference type="PANTHER" id="PTHR46829:SF1">
    <property type="entry name" value="STERILE ALPHA MOTIF DOMAIN-CONTAINING PROTEIN 15"/>
    <property type="match status" value="1"/>
</dbReference>
<feature type="domain" description="SAM" evidence="3">
    <location>
        <begin position="67"/>
        <end position="130"/>
    </location>
</feature>
<evidence type="ECO:0000259" key="4">
    <source>
        <dbReference type="PROSITE" id="PS50200"/>
    </source>
</evidence>
<dbReference type="PROSITE" id="PS50105">
    <property type="entry name" value="SAM_DOMAIN"/>
    <property type="match status" value="1"/>
</dbReference>
<feature type="region of interest" description="Disordered" evidence="2">
    <location>
        <begin position="527"/>
        <end position="548"/>
    </location>
</feature>
<dbReference type="InterPro" id="IPR029071">
    <property type="entry name" value="Ubiquitin-like_domsf"/>
</dbReference>
<evidence type="ECO:0000256" key="1">
    <source>
        <dbReference type="SAM" id="Coils"/>
    </source>
</evidence>
<dbReference type="CDD" id="cd01786">
    <property type="entry name" value="RA_STE50"/>
    <property type="match status" value="1"/>
</dbReference>
<dbReference type="PANTHER" id="PTHR46829">
    <property type="entry name" value="STERILE ALPHA MOTIF DOMAIN-CONTAINING PROTEIN 15"/>
    <property type="match status" value="1"/>
</dbReference>
<feature type="compositionally biased region" description="Low complexity" evidence="2">
    <location>
        <begin position="34"/>
        <end position="48"/>
    </location>
</feature>
<organism evidence="5 6">
    <name type="scientific">Alectoria fallacina</name>
    <dbReference type="NCBI Taxonomy" id="1903189"/>
    <lineage>
        <taxon>Eukaryota</taxon>
        <taxon>Fungi</taxon>
        <taxon>Dikarya</taxon>
        <taxon>Ascomycota</taxon>
        <taxon>Pezizomycotina</taxon>
        <taxon>Lecanoromycetes</taxon>
        <taxon>OSLEUM clade</taxon>
        <taxon>Lecanoromycetidae</taxon>
        <taxon>Lecanorales</taxon>
        <taxon>Lecanorineae</taxon>
        <taxon>Parmeliaceae</taxon>
        <taxon>Alectoria</taxon>
    </lineage>
</organism>
<dbReference type="EMBL" id="CAJPDR010000175">
    <property type="protein sequence ID" value="CAF9923788.1"/>
    <property type="molecule type" value="Genomic_DNA"/>
</dbReference>
<feature type="compositionally biased region" description="Polar residues" evidence="2">
    <location>
        <begin position="258"/>
        <end position="267"/>
    </location>
</feature>
<dbReference type="Pfam" id="PF00788">
    <property type="entry name" value="RA"/>
    <property type="match status" value="1"/>
</dbReference>
<protein>
    <submittedName>
        <fullName evidence="5">Adaptor for signal transduction</fullName>
    </submittedName>
</protein>
<feature type="compositionally biased region" description="Polar residues" evidence="2">
    <location>
        <begin position="354"/>
        <end position="363"/>
    </location>
</feature>
<gene>
    <name evidence="5" type="primary">STE50</name>
    <name evidence="5" type="ORF">ALECFALPRED_002547</name>
</gene>
<dbReference type="Proteomes" id="UP000664203">
    <property type="component" value="Unassembled WGS sequence"/>
</dbReference>
<dbReference type="OrthoDB" id="445896at2759"/>
<feature type="compositionally biased region" description="Low complexity" evidence="2">
    <location>
        <begin position="207"/>
        <end position="218"/>
    </location>
</feature>
<dbReference type="SMART" id="SM00314">
    <property type="entry name" value="RA"/>
    <property type="match status" value="1"/>
</dbReference>
<dbReference type="InterPro" id="IPR000159">
    <property type="entry name" value="RA_dom"/>
</dbReference>